<evidence type="ECO:0000313" key="2">
    <source>
        <dbReference type="EMBL" id="TPP55796.1"/>
    </source>
</evidence>
<feature type="compositionally biased region" description="Low complexity" evidence="1">
    <location>
        <begin position="126"/>
        <end position="136"/>
    </location>
</feature>
<reference evidence="2 3" key="1">
    <citation type="submission" date="2019-04" db="EMBL/GenBank/DDBJ databases">
        <title>Annotation for the trematode Fasciola gigantica.</title>
        <authorList>
            <person name="Choi Y.-J."/>
        </authorList>
    </citation>
    <scope>NUCLEOTIDE SEQUENCE [LARGE SCALE GENOMIC DNA]</scope>
    <source>
        <strain evidence="2">Uganda_cow_1</strain>
    </source>
</reference>
<dbReference type="AlphaFoldDB" id="A0A504Y5D4"/>
<organism evidence="2 3">
    <name type="scientific">Fasciola gigantica</name>
    <name type="common">Giant liver fluke</name>
    <dbReference type="NCBI Taxonomy" id="46835"/>
    <lineage>
        <taxon>Eukaryota</taxon>
        <taxon>Metazoa</taxon>
        <taxon>Spiralia</taxon>
        <taxon>Lophotrochozoa</taxon>
        <taxon>Platyhelminthes</taxon>
        <taxon>Trematoda</taxon>
        <taxon>Digenea</taxon>
        <taxon>Plagiorchiida</taxon>
        <taxon>Echinostomata</taxon>
        <taxon>Echinostomatoidea</taxon>
        <taxon>Fasciolidae</taxon>
        <taxon>Fasciola</taxon>
    </lineage>
</organism>
<keyword evidence="3" id="KW-1185">Reference proteome</keyword>
<name>A0A504Y5D4_FASGI</name>
<dbReference type="OrthoDB" id="6264237at2759"/>
<dbReference type="EMBL" id="SUNJ01015353">
    <property type="protein sequence ID" value="TPP55796.1"/>
    <property type="molecule type" value="Genomic_DNA"/>
</dbReference>
<gene>
    <name evidence="2" type="ORF">FGIG_04120</name>
</gene>
<comment type="caution">
    <text evidence="2">The sequence shown here is derived from an EMBL/GenBank/DDBJ whole genome shotgun (WGS) entry which is preliminary data.</text>
</comment>
<accession>A0A504Y5D4</accession>
<dbReference type="Proteomes" id="UP000316759">
    <property type="component" value="Unassembled WGS sequence"/>
</dbReference>
<feature type="compositionally biased region" description="Polar residues" evidence="1">
    <location>
        <begin position="137"/>
        <end position="156"/>
    </location>
</feature>
<sequence length="204" mass="22765">MVVEPKRKNPQVSFNLDQNQCVEFSNSDKPAFPTKRIQGYISSTGAAPGEGNQLSRPIPSRPTRARDLHPLGWANRFPSRFPGTGKGQNSWPRMNLTNPIDLGGVNNSVDGVPPIGTVSSPPPPTRTSSRNKPSPTNTGLVFQPTVNPRKGQSYQSSIYRDGRDSQLFSDLEFYDSVPQSSFEQPQFRQEIRHHLPIDMFHRIP</sequence>
<feature type="compositionally biased region" description="Polar residues" evidence="1">
    <location>
        <begin position="87"/>
        <end position="98"/>
    </location>
</feature>
<feature type="region of interest" description="Disordered" evidence="1">
    <location>
        <begin position="41"/>
        <end position="156"/>
    </location>
</feature>
<evidence type="ECO:0000313" key="3">
    <source>
        <dbReference type="Proteomes" id="UP000316759"/>
    </source>
</evidence>
<proteinExistence type="predicted"/>
<evidence type="ECO:0000256" key="1">
    <source>
        <dbReference type="SAM" id="MobiDB-lite"/>
    </source>
</evidence>
<protein>
    <submittedName>
        <fullName evidence="2">Uncharacterized protein</fullName>
    </submittedName>
</protein>